<evidence type="ECO:0000256" key="5">
    <source>
        <dbReference type="ARBA" id="ARBA00022989"/>
    </source>
</evidence>
<dbReference type="Pfam" id="PF00015">
    <property type="entry name" value="MCPsignal"/>
    <property type="match status" value="1"/>
</dbReference>
<keyword evidence="15" id="KW-1185">Reference proteome</keyword>
<evidence type="ECO:0000313" key="15">
    <source>
        <dbReference type="Proteomes" id="UP000294567"/>
    </source>
</evidence>
<feature type="domain" description="HAMP" evidence="13">
    <location>
        <begin position="315"/>
        <end position="373"/>
    </location>
</feature>
<evidence type="ECO:0000256" key="4">
    <source>
        <dbReference type="ARBA" id="ARBA00022692"/>
    </source>
</evidence>
<dbReference type="InterPro" id="IPR004089">
    <property type="entry name" value="MCPsignal_dom"/>
</dbReference>
<keyword evidence="10" id="KW-0175">Coiled coil</keyword>
<dbReference type="CDD" id="cd12912">
    <property type="entry name" value="PDC2_MCP_like"/>
    <property type="match status" value="1"/>
</dbReference>
<feature type="transmembrane region" description="Helical" evidence="11">
    <location>
        <begin position="20"/>
        <end position="40"/>
    </location>
</feature>
<feature type="coiled-coil region" evidence="10">
    <location>
        <begin position="428"/>
        <end position="458"/>
    </location>
</feature>
<feature type="domain" description="Methyl-accepting transducer" evidence="12">
    <location>
        <begin position="392"/>
        <end position="649"/>
    </location>
</feature>
<dbReference type="GO" id="GO:0005886">
    <property type="term" value="C:plasma membrane"/>
    <property type="evidence" value="ECO:0007669"/>
    <property type="project" value="UniProtKB-SubCell"/>
</dbReference>
<keyword evidence="5 11" id="KW-1133">Transmembrane helix</keyword>
<dbReference type="EMBL" id="SMAE01000006">
    <property type="protein sequence ID" value="TCS89390.1"/>
    <property type="molecule type" value="Genomic_DNA"/>
</dbReference>
<comment type="subcellular location">
    <subcellularLocation>
        <location evidence="1">Cell membrane</location>
        <topology evidence="1">Multi-pass membrane protein</topology>
    </subcellularLocation>
</comment>
<keyword evidence="4 11" id="KW-0812">Transmembrane</keyword>
<dbReference type="AlphaFoldDB" id="A0A4R3KX37"/>
<evidence type="ECO:0000256" key="6">
    <source>
        <dbReference type="ARBA" id="ARBA00023136"/>
    </source>
</evidence>
<evidence type="ECO:0000259" key="13">
    <source>
        <dbReference type="PROSITE" id="PS50885"/>
    </source>
</evidence>
<comment type="similarity">
    <text evidence="8">Belongs to the methyl-accepting chemotaxis (MCP) protein family.</text>
</comment>
<keyword evidence="3" id="KW-0145">Chemotaxis</keyword>
<organism evidence="14 15">
    <name type="scientific">Keratinibaculum paraultunense</name>
    <dbReference type="NCBI Taxonomy" id="1278232"/>
    <lineage>
        <taxon>Bacteria</taxon>
        <taxon>Bacillati</taxon>
        <taxon>Bacillota</taxon>
        <taxon>Tissierellia</taxon>
        <taxon>Tissierellales</taxon>
        <taxon>Tepidimicrobiaceae</taxon>
        <taxon>Keratinibaculum</taxon>
    </lineage>
</organism>
<dbReference type="Gene3D" id="1.10.287.950">
    <property type="entry name" value="Methyl-accepting chemotaxis protein"/>
    <property type="match status" value="1"/>
</dbReference>
<evidence type="ECO:0000259" key="12">
    <source>
        <dbReference type="PROSITE" id="PS50111"/>
    </source>
</evidence>
<feature type="transmembrane region" description="Helical" evidence="11">
    <location>
        <begin position="294"/>
        <end position="314"/>
    </location>
</feature>
<dbReference type="SMART" id="SM00304">
    <property type="entry name" value="HAMP"/>
    <property type="match status" value="1"/>
</dbReference>
<evidence type="ECO:0000256" key="2">
    <source>
        <dbReference type="ARBA" id="ARBA00022475"/>
    </source>
</evidence>
<evidence type="ECO:0000256" key="1">
    <source>
        <dbReference type="ARBA" id="ARBA00004651"/>
    </source>
</evidence>
<dbReference type="Gene3D" id="3.30.450.20">
    <property type="entry name" value="PAS domain"/>
    <property type="match status" value="1"/>
</dbReference>
<evidence type="ECO:0000256" key="10">
    <source>
        <dbReference type="SAM" id="Coils"/>
    </source>
</evidence>
<dbReference type="OrthoDB" id="597657at2"/>
<dbReference type="SMART" id="SM00283">
    <property type="entry name" value="MA"/>
    <property type="match status" value="1"/>
</dbReference>
<dbReference type="PROSITE" id="PS50885">
    <property type="entry name" value="HAMP"/>
    <property type="match status" value="1"/>
</dbReference>
<dbReference type="RefSeq" id="WP_132027475.1">
    <property type="nucleotide sequence ID" value="NZ_CP068564.1"/>
</dbReference>
<protein>
    <submittedName>
        <fullName evidence="14">Methyl-accepting chemotaxis sensory transducer with Cache sensor</fullName>
    </submittedName>
</protein>
<evidence type="ECO:0000256" key="3">
    <source>
        <dbReference type="ARBA" id="ARBA00022500"/>
    </source>
</evidence>
<evidence type="ECO:0000256" key="11">
    <source>
        <dbReference type="SAM" id="Phobius"/>
    </source>
</evidence>
<dbReference type="SUPFAM" id="SSF58104">
    <property type="entry name" value="Methyl-accepting chemotaxis protein (MCP) signaling domain"/>
    <property type="match status" value="1"/>
</dbReference>
<evidence type="ECO:0000256" key="9">
    <source>
        <dbReference type="PROSITE-ProRule" id="PRU00284"/>
    </source>
</evidence>
<keyword evidence="6 11" id="KW-0472">Membrane</keyword>
<dbReference type="GO" id="GO:0007165">
    <property type="term" value="P:signal transduction"/>
    <property type="evidence" value="ECO:0007669"/>
    <property type="project" value="UniProtKB-KW"/>
</dbReference>
<dbReference type="InterPro" id="IPR003660">
    <property type="entry name" value="HAMP_dom"/>
</dbReference>
<dbReference type="PANTHER" id="PTHR32089">
    <property type="entry name" value="METHYL-ACCEPTING CHEMOTAXIS PROTEIN MCPB"/>
    <property type="match status" value="1"/>
</dbReference>
<dbReference type="PANTHER" id="PTHR32089:SF112">
    <property type="entry name" value="LYSOZYME-LIKE PROTEIN-RELATED"/>
    <property type="match status" value="1"/>
</dbReference>
<comment type="caution">
    <text evidence="14">The sequence shown here is derived from an EMBL/GenBank/DDBJ whole genome shotgun (WGS) entry which is preliminary data.</text>
</comment>
<dbReference type="Pfam" id="PF02743">
    <property type="entry name" value="dCache_1"/>
    <property type="match status" value="1"/>
</dbReference>
<dbReference type="InterPro" id="IPR033479">
    <property type="entry name" value="dCache_1"/>
</dbReference>
<evidence type="ECO:0000256" key="8">
    <source>
        <dbReference type="ARBA" id="ARBA00029447"/>
    </source>
</evidence>
<dbReference type="CDD" id="cd06225">
    <property type="entry name" value="HAMP"/>
    <property type="match status" value="1"/>
</dbReference>
<dbReference type="Gene3D" id="6.10.340.10">
    <property type="match status" value="1"/>
</dbReference>
<evidence type="ECO:0000313" key="14">
    <source>
        <dbReference type="EMBL" id="TCS89390.1"/>
    </source>
</evidence>
<name>A0A4R3KX37_9FIRM</name>
<dbReference type="GO" id="GO:0006935">
    <property type="term" value="P:chemotaxis"/>
    <property type="evidence" value="ECO:0007669"/>
    <property type="project" value="UniProtKB-KW"/>
</dbReference>
<sequence length="678" mass="73990">MKKNDKKREKKVVFNLSKKITLLIAILVLIVSIGIGGLGLKLSSKAVIGEVEKALLQFAEEGVSYVESVIDKELGILQELTNRKEVKSMDWEAQCASLSSDIERLGYLDMAIVSKSGMAEYILSGEKTGLGDMEYIIKAFEGEANVSNVIISRIDKKPVVMFAVPIKKGNEIVGVLAGRRDATALCDITDKMGFGKNGYAFILGKDGTIYAHPDREIVMNRENALKDIKDGGKFKTLGLAVQKIGIGNKGVINYELQGSRRYVGLAPMPSTGWMIGVGAYESDVLAGLNNLRRVVIIGTVIFMVLGILLSIYMGKSISKPIIELSKEIGEISNYDIKIEEDSAIVKYRKREDEIGDIANSLLTMQKNLIDLVKHIANSSEQVAASSEELTATSQQSSVAAEEIAKAIEDIAIGADEQARDTEKGAMDIEELGKQIAENREKIEALNNATEEMNVLKNEGLEIVKDLVEKTEINRKAAKSVQEIILATSESSEKIENASSMIKDIAEQTNLLALNAAIEAARAGESGRGFAVVAEEIRKLAEESNKFTEEIAKVIKELIDKTEHSVSTMEKVNEITKSQAESVKMTTDKFEGIAVSIDKQRELIRAVYEIGNEMEAKKNEIISVIQNLSAISEENAAGTEEASASVEEQTASMEEIANASESLAQLATELQESIARFKY</sequence>
<evidence type="ECO:0000256" key="7">
    <source>
        <dbReference type="ARBA" id="ARBA00023224"/>
    </source>
</evidence>
<reference evidence="14 15" key="1">
    <citation type="submission" date="2019-03" db="EMBL/GenBank/DDBJ databases">
        <title>Genomic Encyclopedia of Type Strains, Phase IV (KMG-IV): sequencing the most valuable type-strain genomes for metagenomic binning, comparative biology and taxonomic classification.</title>
        <authorList>
            <person name="Goeker M."/>
        </authorList>
    </citation>
    <scope>NUCLEOTIDE SEQUENCE [LARGE SCALE GENOMIC DNA]</scope>
    <source>
        <strain evidence="14 15">DSM 26752</strain>
    </source>
</reference>
<dbReference type="Proteomes" id="UP000294567">
    <property type="component" value="Unassembled WGS sequence"/>
</dbReference>
<accession>A0A4R3KX37</accession>
<gene>
    <name evidence="14" type="ORF">EDD65_10656</name>
</gene>
<keyword evidence="2" id="KW-1003">Cell membrane</keyword>
<proteinExistence type="inferred from homology"/>
<keyword evidence="7 9" id="KW-0807">Transducer</keyword>
<dbReference type="PROSITE" id="PS50111">
    <property type="entry name" value="CHEMOTAXIS_TRANSDUC_2"/>
    <property type="match status" value="1"/>
</dbReference>